<sequence length="243" mass="27411">MQIVKLGAIDSTNAYLKRTLQVRQLEDFTVAVAEEQTSGRGQQGTSWVSEPGKNLIFSVFKKFNGFHASRHFYLNFIVSLSIYSTLKTLDIPNLHIKWPNDILSGNYKICGILIETILAGQMLKSAVIGVGLNLNQTRFPELPNATSLKLLAGKSFDRDEVLQMIIENLKSSFQFTGDSELEMLREEYAAKLFMKDCRAAFQILEGQEVEGFIRGVSEGGKLLVEFDNQAVREFDLKELKLLY</sequence>
<dbReference type="SUPFAM" id="SSF55681">
    <property type="entry name" value="Class II aaRS and biotin synthetases"/>
    <property type="match status" value="1"/>
</dbReference>
<evidence type="ECO:0000313" key="4">
    <source>
        <dbReference type="Proteomes" id="UP000310017"/>
    </source>
</evidence>
<proteinExistence type="predicted"/>
<reference evidence="3 4" key="1">
    <citation type="submission" date="2019-05" db="EMBL/GenBank/DDBJ databases">
        <title>Genome sequencing of F202Z8.</title>
        <authorList>
            <person name="Kwon Y.M."/>
        </authorList>
    </citation>
    <scope>NUCLEOTIDE SEQUENCE [LARGE SCALE GENOMIC DNA]</scope>
    <source>
        <strain evidence="3 4">F202Z8</strain>
    </source>
</reference>
<keyword evidence="4" id="KW-1185">Reference proteome</keyword>
<protein>
    <submittedName>
        <fullName evidence="3">Biotin--[acetyl-CoA-carboxylase] ligase</fullName>
        <ecNumber evidence="3">6.3.4.15</ecNumber>
    </submittedName>
</protein>
<dbReference type="OrthoDB" id="9807064at2"/>
<accession>A0A5B7SQA9</accession>
<feature type="domain" description="BPL/LPL catalytic" evidence="2">
    <location>
        <begin position="1"/>
        <end position="177"/>
    </location>
</feature>
<evidence type="ECO:0000256" key="1">
    <source>
        <dbReference type="ARBA" id="ARBA00022598"/>
    </source>
</evidence>
<dbReference type="NCBIfam" id="TIGR00121">
    <property type="entry name" value="birA_ligase"/>
    <property type="match status" value="1"/>
</dbReference>
<dbReference type="Gene3D" id="3.30.930.10">
    <property type="entry name" value="Bira Bifunctional Protein, Domain 2"/>
    <property type="match status" value="1"/>
</dbReference>
<dbReference type="KEGG" id="asag:FGM00_03295"/>
<dbReference type="EMBL" id="CP040710">
    <property type="protein sequence ID" value="QCW99187.1"/>
    <property type="molecule type" value="Genomic_DNA"/>
</dbReference>
<dbReference type="RefSeq" id="WP_138851540.1">
    <property type="nucleotide sequence ID" value="NZ_CP040710.1"/>
</dbReference>
<dbReference type="PANTHER" id="PTHR12835:SF5">
    <property type="entry name" value="BIOTIN--PROTEIN LIGASE"/>
    <property type="match status" value="1"/>
</dbReference>
<dbReference type="GO" id="GO:0004077">
    <property type="term" value="F:biotin--[biotin carboxyl-carrier protein] ligase activity"/>
    <property type="evidence" value="ECO:0007669"/>
    <property type="project" value="UniProtKB-EC"/>
</dbReference>
<dbReference type="AlphaFoldDB" id="A0A5B7SQA9"/>
<dbReference type="PROSITE" id="PS51733">
    <property type="entry name" value="BPL_LPL_CATALYTIC"/>
    <property type="match status" value="1"/>
</dbReference>
<dbReference type="Proteomes" id="UP000310017">
    <property type="component" value="Chromosome"/>
</dbReference>
<dbReference type="Pfam" id="PF03099">
    <property type="entry name" value="BPL_LplA_LipB"/>
    <property type="match status" value="1"/>
</dbReference>
<dbReference type="EC" id="6.3.4.15" evidence="3"/>
<evidence type="ECO:0000259" key="2">
    <source>
        <dbReference type="PROSITE" id="PS51733"/>
    </source>
</evidence>
<gene>
    <name evidence="3" type="ORF">FGM00_03295</name>
</gene>
<keyword evidence="1 3" id="KW-0436">Ligase</keyword>
<evidence type="ECO:0000313" key="3">
    <source>
        <dbReference type="EMBL" id="QCW99187.1"/>
    </source>
</evidence>
<name>A0A5B7SQA9_9FLAO</name>
<dbReference type="PANTHER" id="PTHR12835">
    <property type="entry name" value="BIOTIN PROTEIN LIGASE"/>
    <property type="match status" value="1"/>
</dbReference>
<dbReference type="CDD" id="cd16442">
    <property type="entry name" value="BPL"/>
    <property type="match status" value="1"/>
</dbReference>
<organism evidence="3 4">
    <name type="scientific">Aggregatimonas sangjinii</name>
    <dbReference type="NCBI Taxonomy" id="2583587"/>
    <lineage>
        <taxon>Bacteria</taxon>
        <taxon>Pseudomonadati</taxon>
        <taxon>Bacteroidota</taxon>
        <taxon>Flavobacteriia</taxon>
        <taxon>Flavobacteriales</taxon>
        <taxon>Flavobacteriaceae</taxon>
        <taxon>Aggregatimonas</taxon>
    </lineage>
</organism>
<dbReference type="GO" id="GO:0005737">
    <property type="term" value="C:cytoplasm"/>
    <property type="evidence" value="ECO:0007669"/>
    <property type="project" value="TreeGrafter"/>
</dbReference>
<dbReference type="InterPro" id="IPR004143">
    <property type="entry name" value="BPL_LPL_catalytic"/>
</dbReference>
<dbReference type="InterPro" id="IPR004408">
    <property type="entry name" value="Biotin_CoA_COase_ligase"/>
</dbReference>
<dbReference type="InterPro" id="IPR045864">
    <property type="entry name" value="aa-tRNA-synth_II/BPL/LPL"/>
</dbReference>